<keyword evidence="3 7" id="KW-0732">Signal</keyword>
<dbReference type="EMBL" id="BMAC01000063">
    <property type="protein sequence ID" value="GFP83391.1"/>
    <property type="molecule type" value="Genomic_DNA"/>
</dbReference>
<feature type="transmembrane region" description="Helical" evidence="6">
    <location>
        <begin position="229"/>
        <end position="257"/>
    </location>
</feature>
<keyword evidence="5 6" id="KW-0472">Membrane</keyword>
<evidence type="ECO:0000256" key="2">
    <source>
        <dbReference type="ARBA" id="ARBA00022614"/>
    </source>
</evidence>
<reference evidence="9" key="1">
    <citation type="submission" date="2020-07" db="EMBL/GenBank/DDBJ databases">
        <title>Ethylene signaling mediates host invasion by parasitic plants.</title>
        <authorList>
            <person name="Yoshida S."/>
        </authorList>
    </citation>
    <scope>NUCLEOTIDE SEQUENCE</scope>
    <source>
        <strain evidence="9">Okayama</strain>
    </source>
</reference>
<keyword evidence="9" id="KW-0418">Kinase</keyword>
<dbReference type="PANTHER" id="PTHR48057">
    <property type="entry name" value="LEUCINE-RICH REPEAT SERINE/THREONINE-PROTEIN KINASE 1"/>
    <property type="match status" value="1"/>
</dbReference>
<dbReference type="InterPro" id="IPR013210">
    <property type="entry name" value="LRR_N_plant-typ"/>
</dbReference>
<dbReference type="Gene3D" id="3.80.10.10">
    <property type="entry name" value="Ribonuclease Inhibitor"/>
    <property type="match status" value="1"/>
</dbReference>
<keyword evidence="4" id="KW-0677">Repeat</keyword>
<evidence type="ECO:0000256" key="4">
    <source>
        <dbReference type="ARBA" id="ARBA00022737"/>
    </source>
</evidence>
<comment type="caution">
    <text evidence="9">The sequence shown here is derived from an EMBL/GenBank/DDBJ whole genome shotgun (WGS) entry which is preliminary data.</text>
</comment>
<sequence>MSCIALASLQLLMIIGLFAIGESRQSDIDCLRSIKESLEDPLDMLSTWRFDNLGKMANITCSLRGIECWESSSNLSYNTDNIISIELRGMGLKGAFPRGIAKCSSLQILDLSNNHLYGSIPWDISRLFVYIVSLDLSYNNLSGEIPPGIANFSYLNTLILDNNLLTGRIPARLSSLQRLRIFSVANNQLSGPVPGFPNGVLISPESYENNKGLCGYPFDPCQSRSNLEYLFLGGGFFAGWAVFFMLSLGVGLFTPLWEFVIKFIKRRLIRLHSNKRTDDSPTHMLLEKFAEYLVEGE</sequence>
<evidence type="ECO:0000256" key="5">
    <source>
        <dbReference type="ARBA" id="ARBA00023136"/>
    </source>
</evidence>
<accession>A0A830BN00</accession>
<protein>
    <submittedName>
        <fullName evidence="9">Probably inactive leucine-rich repeat receptor-like protein kinase at5g48380</fullName>
    </submittedName>
</protein>
<proteinExistence type="predicted"/>
<name>A0A830BN00_9LAMI</name>
<dbReference type="InterPro" id="IPR001611">
    <property type="entry name" value="Leu-rich_rpt"/>
</dbReference>
<dbReference type="AlphaFoldDB" id="A0A830BN00"/>
<keyword evidence="2" id="KW-0433">Leucine-rich repeat</keyword>
<keyword evidence="9" id="KW-0808">Transferase</keyword>
<keyword evidence="9" id="KW-0675">Receptor</keyword>
<evidence type="ECO:0000256" key="1">
    <source>
        <dbReference type="ARBA" id="ARBA00004370"/>
    </source>
</evidence>
<evidence type="ECO:0000256" key="7">
    <source>
        <dbReference type="SAM" id="SignalP"/>
    </source>
</evidence>
<dbReference type="GO" id="GO:0016301">
    <property type="term" value="F:kinase activity"/>
    <property type="evidence" value="ECO:0007669"/>
    <property type="project" value="UniProtKB-KW"/>
</dbReference>
<evidence type="ECO:0000256" key="3">
    <source>
        <dbReference type="ARBA" id="ARBA00022729"/>
    </source>
</evidence>
<comment type="subcellular location">
    <subcellularLocation>
        <location evidence="1">Membrane</location>
    </subcellularLocation>
</comment>
<dbReference type="InterPro" id="IPR032675">
    <property type="entry name" value="LRR_dom_sf"/>
</dbReference>
<evidence type="ECO:0000313" key="10">
    <source>
        <dbReference type="Proteomes" id="UP000653305"/>
    </source>
</evidence>
<feature type="signal peptide" evidence="7">
    <location>
        <begin position="1"/>
        <end position="23"/>
    </location>
</feature>
<keyword evidence="6" id="KW-0812">Transmembrane</keyword>
<gene>
    <name evidence="9" type="ORF">PHJA_000482500</name>
</gene>
<dbReference type="Pfam" id="PF08263">
    <property type="entry name" value="LRRNT_2"/>
    <property type="match status" value="1"/>
</dbReference>
<dbReference type="SUPFAM" id="SSF52058">
    <property type="entry name" value="L domain-like"/>
    <property type="match status" value="1"/>
</dbReference>
<keyword evidence="6" id="KW-1133">Transmembrane helix</keyword>
<evidence type="ECO:0000313" key="9">
    <source>
        <dbReference type="EMBL" id="GFP83391.1"/>
    </source>
</evidence>
<dbReference type="Proteomes" id="UP000653305">
    <property type="component" value="Unassembled WGS sequence"/>
</dbReference>
<evidence type="ECO:0000256" key="6">
    <source>
        <dbReference type="SAM" id="Phobius"/>
    </source>
</evidence>
<dbReference type="PANTHER" id="PTHR48057:SF29">
    <property type="entry name" value="OS02G0609900 PROTEIN"/>
    <property type="match status" value="1"/>
</dbReference>
<dbReference type="Pfam" id="PF00560">
    <property type="entry name" value="LRR_1"/>
    <property type="match status" value="2"/>
</dbReference>
<dbReference type="OrthoDB" id="2151624at2759"/>
<keyword evidence="10" id="KW-1185">Reference proteome</keyword>
<evidence type="ECO:0000259" key="8">
    <source>
        <dbReference type="Pfam" id="PF08263"/>
    </source>
</evidence>
<organism evidence="9 10">
    <name type="scientific">Phtheirospermum japonicum</name>
    <dbReference type="NCBI Taxonomy" id="374723"/>
    <lineage>
        <taxon>Eukaryota</taxon>
        <taxon>Viridiplantae</taxon>
        <taxon>Streptophyta</taxon>
        <taxon>Embryophyta</taxon>
        <taxon>Tracheophyta</taxon>
        <taxon>Spermatophyta</taxon>
        <taxon>Magnoliopsida</taxon>
        <taxon>eudicotyledons</taxon>
        <taxon>Gunneridae</taxon>
        <taxon>Pentapetalae</taxon>
        <taxon>asterids</taxon>
        <taxon>lamiids</taxon>
        <taxon>Lamiales</taxon>
        <taxon>Orobanchaceae</taxon>
        <taxon>Orobanchaceae incertae sedis</taxon>
        <taxon>Phtheirospermum</taxon>
    </lineage>
</organism>
<dbReference type="FunFam" id="3.80.10.10:FF:000400">
    <property type="entry name" value="Nuclear pore complex protein NUP107"/>
    <property type="match status" value="1"/>
</dbReference>
<feature type="chain" id="PRO_5032628475" evidence="7">
    <location>
        <begin position="24"/>
        <end position="297"/>
    </location>
</feature>
<feature type="domain" description="Leucine-rich repeat-containing N-terminal plant-type" evidence="8">
    <location>
        <begin position="25"/>
        <end position="69"/>
    </location>
</feature>
<dbReference type="InterPro" id="IPR052595">
    <property type="entry name" value="LRRC69/RLP"/>
</dbReference>
<dbReference type="GO" id="GO:0016020">
    <property type="term" value="C:membrane"/>
    <property type="evidence" value="ECO:0007669"/>
    <property type="project" value="UniProtKB-SubCell"/>
</dbReference>